<evidence type="ECO:0000313" key="2">
    <source>
        <dbReference type="EMBL" id="MBC3832061.1"/>
    </source>
</evidence>
<dbReference type="EMBL" id="JACOFU010000004">
    <property type="protein sequence ID" value="MBC3832061.1"/>
    <property type="molecule type" value="Genomic_DNA"/>
</dbReference>
<comment type="caution">
    <text evidence="2">The sequence shown here is derived from an EMBL/GenBank/DDBJ whole genome shotgun (WGS) entry which is preliminary data.</text>
</comment>
<dbReference type="Proteomes" id="UP000643610">
    <property type="component" value="Unassembled WGS sequence"/>
</dbReference>
<dbReference type="InterPro" id="IPR000182">
    <property type="entry name" value="GNAT_dom"/>
</dbReference>
<dbReference type="PANTHER" id="PTHR43792:SF1">
    <property type="entry name" value="N-ACETYLTRANSFERASE DOMAIN-CONTAINING PROTEIN"/>
    <property type="match status" value="1"/>
</dbReference>
<dbReference type="PROSITE" id="PS51186">
    <property type="entry name" value="GNAT"/>
    <property type="match status" value="1"/>
</dbReference>
<accession>A0ABR6XRD9</accession>
<keyword evidence="3" id="KW-1185">Reference proteome</keyword>
<evidence type="ECO:0000259" key="1">
    <source>
        <dbReference type="PROSITE" id="PS51186"/>
    </source>
</evidence>
<reference evidence="2 3" key="1">
    <citation type="submission" date="2020-08" db="EMBL/GenBank/DDBJ databases">
        <title>Novel species isolated from subtropical streams in China.</title>
        <authorList>
            <person name="Lu H."/>
        </authorList>
    </citation>
    <scope>NUCLEOTIDE SEQUENCE [LARGE SCALE GENOMIC DNA]</scope>
    <source>
        <strain evidence="2 3">KCTC 52442</strain>
    </source>
</reference>
<proteinExistence type="predicted"/>
<sequence length="175" mass="19472">MIEKIVLQPVTQDHLNAGIAIHCDPETNRFNPFGPPTPKRFELALRDWIAHWEAHGFGYWAVSLVHEPQHVVGFGGIMDTTIGTQMGLNLYFRLSPTAWGKGIGSAIADAGLHKAFVVRQRDAVLGLVRPKNLPSRKTLEKAGLRMIGRTDDVPGQEQSLIYQITAEEYAQKNHP</sequence>
<dbReference type="PANTHER" id="PTHR43792">
    <property type="entry name" value="GNAT FAMILY, PUTATIVE (AFU_ORTHOLOGUE AFUA_3G00765)-RELATED-RELATED"/>
    <property type="match status" value="1"/>
</dbReference>
<dbReference type="RefSeq" id="WP_186891107.1">
    <property type="nucleotide sequence ID" value="NZ_JACOFU010000004.1"/>
</dbReference>
<protein>
    <submittedName>
        <fullName evidence="2">GNAT family N-acetyltransferase</fullName>
    </submittedName>
</protein>
<dbReference type="Gene3D" id="3.40.630.30">
    <property type="match status" value="1"/>
</dbReference>
<dbReference type="InterPro" id="IPR016181">
    <property type="entry name" value="Acyl_CoA_acyltransferase"/>
</dbReference>
<feature type="domain" description="N-acetyltransferase" evidence="1">
    <location>
        <begin position="5"/>
        <end position="167"/>
    </location>
</feature>
<evidence type="ECO:0000313" key="3">
    <source>
        <dbReference type="Proteomes" id="UP000643610"/>
    </source>
</evidence>
<organism evidence="2 3">
    <name type="scientific">Undibacterium amnicola</name>
    <dbReference type="NCBI Taxonomy" id="1834038"/>
    <lineage>
        <taxon>Bacteria</taxon>
        <taxon>Pseudomonadati</taxon>
        <taxon>Pseudomonadota</taxon>
        <taxon>Betaproteobacteria</taxon>
        <taxon>Burkholderiales</taxon>
        <taxon>Oxalobacteraceae</taxon>
        <taxon>Undibacterium</taxon>
    </lineage>
</organism>
<dbReference type="SUPFAM" id="SSF55729">
    <property type="entry name" value="Acyl-CoA N-acyltransferases (Nat)"/>
    <property type="match status" value="1"/>
</dbReference>
<name>A0ABR6XRD9_9BURK</name>
<dbReference type="InterPro" id="IPR051531">
    <property type="entry name" value="N-acetyltransferase"/>
</dbReference>
<dbReference type="Pfam" id="PF13302">
    <property type="entry name" value="Acetyltransf_3"/>
    <property type="match status" value="1"/>
</dbReference>
<gene>
    <name evidence="2" type="ORF">H8K33_11115</name>
</gene>